<proteinExistence type="inferred from homology"/>
<organism evidence="5 6">
    <name type="scientific">Escallonia herrerae</name>
    <dbReference type="NCBI Taxonomy" id="1293975"/>
    <lineage>
        <taxon>Eukaryota</taxon>
        <taxon>Viridiplantae</taxon>
        <taxon>Streptophyta</taxon>
        <taxon>Embryophyta</taxon>
        <taxon>Tracheophyta</taxon>
        <taxon>Spermatophyta</taxon>
        <taxon>Magnoliopsida</taxon>
        <taxon>eudicotyledons</taxon>
        <taxon>Gunneridae</taxon>
        <taxon>Pentapetalae</taxon>
        <taxon>asterids</taxon>
        <taxon>campanulids</taxon>
        <taxon>Escalloniales</taxon>
        <taxon>Escalloniaceae</taxon>
        <taxon>Escallonia</taxon>
    </lineage>
</organism>
<dbReference type="SUPFAM" id="SSF53474">
    <property type="entry name" value="alpha/beta-Hydrolases"/>
    <property type="match status" value="1"/>
</dbReference>
<dbReference type="InterPro" id="IPR001563">
    <property type="entry name" value="Peptidase_S10"/>
</dbReference>
<evidence type="ECO:0000256" key="3">
    <source>
        <dbReference type="ARBA" id="ARBA00022525"/>
    </source>
</evidence>
<dbReference type="GO" id="GO:0005576">
    <property type="term" value="C:extracellular region"/>
    <property type="evidence" value="ECO:0007669"/>
    <property type="project" value="UniProtKB-SubCell"/>
</dbReference>
<dbReference type="EC" id="3.4.16.-" evidence="4"/>
<dbReference type="Gene3D" id="3.40.50.1820">
    <property type="entry name" value="alpha/beta hydrolase"/>
    <property type="match status" value="1"/>
</dbReference>
<dbReference type="PROSITE" id="PS00131">
    <property type="entry name" value="CARBOXYPEPT_SER_SER"/>
    <property type="match status" value="1"/>
</dbReference>
<dbReference type="PANTHER" id="PTHR11802:SF254">
    <property type="entry name" value="SERINE CARBOXYPEPTIDASE-LIKE 20"/>
    <property type="match status" value="1"/>
</dbReference>
<keyword evidence="4" id="KW-0645">Protease</keyword>
<dbReference type="AlphaFoldDB" id="A0AA88X1B4"/>
<comment type="similarity">
    <text evidence="2 4">Belongs to the peptidase S10 family.</text>
</comment>
<gene>
    <name evidence="5" type="ORF">RJ639_033493</name>
</gene>
<dbReference type="InterPro" id="IPR029058">
    <property type="entry name" value="AB_hydrolase_fold"/>
</dbReference>
<evidence type="ECO:0000256" key="4">
    <source>
        <dbReference type="RuleBase" id="RU361156"/>
    </source>
</evidence>
<dbReference type="Proteomes" id="UP001188597">
    <property type="component" value="Unassembled WGS sequence"/>
</dbReference>
<keyword evidence="4" id="KW-0378">Hydrolase</keyword>
<dbReference type="GO" id="GO:0004185">
    <property type="term" value="F:serine-type carboxypeptidase activity"/>
    <property type="evidence" value="ECO:0007669"/>
    <property type="project" value="UniProtKB-UniRule"/>
</dbReference>
<evidence type="ECO:0000256" key="1">
    <source>
        <dbReference type="ARBA" id="ARBA00004613"/>
    </source>
</evidence>
<dbReference type="GO" id="GO:0016747">
    <property type="term" value="F:acyltransferase activity, transferring groups other than amino-acyl groups"/>
    <property type="evidence" value="ECO:0007669"/>
    <property type="project" value="TreeGrafter"/>
</dbReference>
<sequence>MTTLSATTTAYYPNLPALIPQSYESSSLLENPKFTNGAGPFNFEAGNSKGTLPVLHLNPYSWSKVSSVIYLDSPAGVGFSYSENTSIYVNGDLQTASDTHTFLLKWFELFPEFVANPFYIAGESYAGIYVPTLASNVAIGTKSGVKPIINFK</sequence>
<keyword evidence="3" id="KW-0964">Secreted</keyword>
<evidence type="ECO:0000313" key="6">
    <source>
        <dbReference type="Proteomes" id="UP001188597"/>
    </source>
</evidence>
<dbReference type="PANTHER" id="PTHR11802">
    <property type="entry name" value="SERINE PROTEASE FAMILY S10 SERINE CARBOXYPEPTIDASE"/>
    <property type="match status" value="1"/>
</dbReference>
<dbReference type="InterPro" id="IPR018202">
    <property type="entry name" value="Ser_caboxypep_ser_AS"/>
</dbReference>
<keyword evidence="6" id="KW-1185">Reference proteome</keyword>
<protein>
    <recommendedName>
        <fullName evidence="4">Carboxypeptidase</fullName>
        <ecNumber evidence="4">3.4.16.-</ecNumber>
    </recommendedName>
</protein>
<keyword evidence="4" id="KW-0121">Carboxypeptidase</keyword>
<comment type="caution">
    <text evidence="5">The sequence shown here is derived from an EMBL/GenBank/DDBJ whole genome shotgun (WGS) entry which is preliminary data.</text>
</comment>
<evidence type="ECO:0000256" key="2">
    <source>
        <dbReference type="ARBA" id="ARBA00009431"/>
    </source>
</evidence>
<name>A0AA88X1B4_9ASTE</name>
<reference evidence="5" key="1">
    <citation type="submission" date="2022-12" db="EMBL/GenBank/DDBJ databases">
        <title>Draft genome assemblies for two species of Escallonia (Escalloniales).</title>
        <authorList>
            <person name="Chanderbali A."/>
            <person name="Dervinis C."/>
            <person name="Anghel I."/>
            <person name="Soltis D."/>
            <person name="Soltis P."/>
            <person name="Zapata F."/>
        </authorList>
    </citation>
    <scope>NUCLEOTIDE SEQUENCE</scope>
    <source>
        <strain evidence="5">UCBG64.0493</strain>
        <tissue evidence="5">Leaf</tissue>
    </source>
</reference>
<comment type="subcellular location">
    <subcellularLocation>
        <location evidence="1">Secreted</location>
    </subcellularLocation>
</comment>
<dbReference type="Pfam" id="PF00450">
    <property type="entry name" value="Peptidase_S10"/>
    <property type="match status" value="1"/>
</dbReference>
<dbReference type="EMBL" id="JAVXUP010000210">
    <property type="protein sequence ID" value="KAK3034150.1"/>
    <property type="molecule type" value="Genomic_DNA"/>
</dbReference>
<evidence type="ECO:0000313" key="5">
    <source>
        <dbReference type="EMBL" id="KAK3034150.1"/>
    </source>
</evidence>
<dbReference type="GO" id="GO:0006508">
    <property type="term" value="P:proteolysis"/>
    <property type="evidence" value="ECO:0007669"/>
    <property type="project" value="UniProtKB-KW"/>
</dbReference>
<accession>A0AA88X1B4</accession>
<dbReference type="GO" id="GO:0019748">
    <property type="term" value="P:secondary metabolic process"/>
    <property type="evidence" value="ECO:0007669"/>
    <property type="project" value="TreeGrafter"/>
</dbReference>
<feature type="non-terminal residue" evidence="5">
    <location>
        <position position="1"/>
    </location>
</feature>
<dbReference type="PRINTS" id="PR00724">
    <property type="entry name" value="CRBOXYPTASEC"/>
</dbReference>